<dbReference type="SUPFAM" id="SSF52058">
    <property type="entry name" value="L domain-like"/>
    <property type="match status" value="1"/>
</dbReference>
<dbReference type="Gene3D" id="3.80.20.20">
    <property type="entry name" value="Receptor L-domain"/>
    <property type="match status" value="1"/>
</dbReference>
<reference evidence="2" key="1">
    <citation type="submission" date="2022-03" db="EMBL/GenBank/DDBJ databases">
        <authorList>
            <person name="Sayadi A."/>
        </authorList>
    </citation>
    <scope>NUCLEOTIDE SEQUENCE</scope>
</reference>
<dbReference type="Pfam" id="PF21738">
    <property type="entry name" value="DJR-like_dom"/>
    <property type="match status" value="1"/>
</dbReference>
<name>A0A9P0K6M6_ACAOB</name>
<dbReference type="OrthoDB" id="7691951at2759"/>
<dbReference type="PANTHER" id="PTHR36159">
    <property type="entry name" value="PROTEIN CBG23766"/>
    <property type="match status" value="1"/>
</dbReference>
<dbReference type="PANTHER" id="PTHR36159:SF1">
    <property type="entry name" value="RETROVIRUS-RELATED POL POLYPROTEIN FROM TRANSPOSON 412-LIKE PROTEIN"/>
    <property type="match status" value="1"/>
</dbReference>
<dbReference type="InterPro" id="IPR036941">
    <property type="entry name" value="Rcpt_L-dom_sf"/>
</dbReference>
<evidence type="ECO:0000259" key="1">
    <source>
        <dbReference type="Pfam" id="PF21738"/>
    </source>
</evidence>
<evidence type="ECO:0000313" key="3">
    <source>
        <dbReference type="Proteomes" id="UP001152888"/>
    </source>
</evidence>
<dbReference type="Proteomes" id="UP001152888">
    <property type="component" value="Unassembled WGS sequence"/>
</dbReference>
<organism evidence="2 3">
    <name type="scientific">Acanthoscelides obtectus</name>
    <name type="common">Bean weevil</name>
    <name type="synonym">Bruchus obtectus</name>
    <dbReference type="NCBI Taxonomy" id="200917"/>
    <lineage>
        <taxon>Eukaryota</taxon>
        <taxon>Metazoa</taxon>
        <taxon>Ecdysozoa</taxon>
        <taxon>Arthropoda</taxon>
        <taxon>Hexapoda</taxon>
        <taxon>Insecta</taxon>
        <taxon>Pterygota</taxon>
        <taxon>Neoptera</taxon>
        <taxon>Endopterygota</taxon>
        <taxon>Coleoptera</taxon>
        <taxon>Polyphaga</taxon>
        <taxon>Cucujiformia</taxon>
        <taxon>Chrysomeloidea</taxon>
        <taxon>Chrysomelidae</taxon>
        <taxon>Bruchinae</taxon>
        <taxon>Bruchini</taxon>
        <taxon>Acanthoscelides</taxon>
    </lineage>
</organism>
<comment type="caution">
    <text evidence="2">The sequence shown here is derived from an EMBL/GenBank/DDBJ whole genome shotgun (WGS) entry which is preliminary data.</text>
</comment>
<dbReference type="AlphaFoldDB" id="A0A9P0K6M6"/>
<proteinExistence type="predicted"/>
<gene>
    <name evidence="2" type="ORF">ACAOBT_LOCUS8063</name>
</gene>
<accession>A0A9P0K6M6</accession>
<dbReference type="InterPro" id="IPR049512">
    <property type="entry name" value="DJR-like_dom"/>
</dbReference>
<feature type="domain" description="Double jelly roll-like" evidence="1">
    <location>
        <begin position="192"/>
        <end position="505"/>
    </location>
</feature>
<sequence>MVMDTGKCGYCGEINNNGQRKQPNRYYMSSDIGTEKLLYIARGSVKVDRCPNLCYVDTIDWSKIGAAKLYYRRPSNSKCEGCPRYCDEILKLSEEIDTLFGRVFTCCRMSILNVTQKPLVDNSITELEYHTYQPFINSNFDYNDDIRIAVQELDAYILPLQSLLYLEGELTKADGTAVTTKNADGTTVTTLQLINNAFAFLFRELRYELNGVVVDSVRNVGLTSTLKGYPSFNENESSRLQNAGWFPKDTFISESGKFNVCIPLSMWMGFFEDYRKILLNMKQELVLIRSSYDLDAVVATTTSEQPKIRIDKIQWRVPHVSVDIPQQLALTKILNKNMEIPLYFRSWELVEYPSLPETTRHTWPVKTTTKLETPRHVILAFQTNKKQVSTSNMSQFDHCRLTNIQVFLNSDRFPYNDLFLDFKNQKFALLYEIYSKFRSSYYESENEPLFSPKDFLSIAPITHIDCSKQKESIQSGSVVMRIEFETSENVPPETSAYCLILHDRVFTYNPLTKIFKQR</sequence>
<keyword evidence="3" id="KW-1185">Reference proteome</keyword>
<protein>
    <recommendedName>
        <fullName evidence="1">Double jelly roll-like domain-containing protein</fullName>
    </recommendedName>
</protein>
<dbReference type="EMBL" id="CAKOFQ010006756">
    <property type="protein sequence ID" value="CAH1968778.1"/>
    <property type="molecule type" value="Genomic_DNA"/>
</dbReference>
<evidence type="ECO:0000313" key="2">
    <source>
        <dbReference type="EMBL" id="CAH1968778.1"/>
    </source>
</evidence>